<sequence length="132" mass="14322">MFVADVMGSREASLTDGEEAGATAAATHGGTCGTYLQPHIVAEKNGETAEGLSVHCQSDVRCDEKPLWRVIVVIVYQSIMPITSSGYGGTRRSQLLFHRLLQTRPKASRGGAWEERGLSKHRLILEFGTVHA</sequence>
<dbReference type="Proteomes" id="UP000030671">
    <property type="component" value="Unassembled WGS sequence"/>
</dbReference>
<keyword evidence="3" id="KW-1185">Reference proteome</keyword>
<evidence type="ECO:0000313" key="3">
    <source>
        <dbReference type="Proteomes" id="UP000030671"/>
    </source>
</evidence>
<dbReference type="InParanoid" id="W4JP88"/>
<reference evidence="2 3" key="1">
    <citation type="journal article" date="2012" name="New Phytol.">
        <title>Insight into trade-off between wood decay and parasitism from the genome of a fungal forest pathogen.</title>
        <authorList>
            <person name="Olson A."/>
            <person name="Aerts A."/>
            <person name="Asiegbu F."/>
            <person name="Belbahri L."/>
            <person name="Bouzid O."/>
            <person name="Broberg A."/>
            <person name="Canback B."/>
            <person name="Coutinho P.M."/>
            <person name="Cullen D."/>
            <person name="Dalman K."/>
            <person name="Deflorio G."/>
            <person name="van Diepen L.T."/>
            <person name="Dunand C."/>
            <person name="Duplessis S."/>
            <person name="Durling M."/>
            <person name="Gonthier P."/>
            <person name="Grimwood J."/>
            <person name="Fossdal C.G."/>
            <person name="Hansson D."/>
            <person name="Henrissat B."/>
            <person name="Hietala A."/>
            <person name="Himmelstrand K."/>
            <person name="Hoffmeister D."/>
            <person name="Hogberg N."/>
            <person name="James T.Y."/>
            <person name="Karlsson M."/>
            <person name="Kohler A."/>
            <person name="Kues U."/>
            <person name="Lee Y.H."/>
            <person name="Lin Y.C."/>
            <person name="Lind M."/>
            <person name="Lindquist E."/>
            <person name="Lombard V."/>
            <person name="Lucas S."/>
            <person name="Lunden K."/>
            <person name="Morin E."/>
            <person name="Murat C."/>
            <person name="Park J."/>
            <person name="Raffaello T."/>
            <person name="Rouze P."/>
            <person name="Salamov A."/>
            <person name="Schmutz J."/>
            <person name="Solheim H."/>
            <person name="Stahlberg J."/>
            <person name="Velez H."/>
            <person name="de Vries R.P."/>
            <person name="Wiebenga A."/>
            <person name="Woodward S."/>
            <person name="Yakovlev I."/>
            <person name="Garbelotto M."/>
            <person name="Martin F."/>
            <person name="Grigoriev I.V."/>
            <person name="Stenlid J."/>
        </authorList>
    </citation>
    <scope>NUCLEOTIDE SEQUENCE [LARGE SCALE GENOMIC DNA]</scope>
    <source>
        <strain evidence="2 3">TC 32-1</strain>
    </source>
</reference>
<dbReference type="RefSeq" id="XP_009552804.1">
    <property type="nucleotide sequence ID" value="XM_009554509.1"/>
</dbReference>
<evidence type="ECO:0000313" key="2">
    <source>
        <dbReference type="EMBL" id="ETW75382.1"/>
    </source>
</evidence>
<dbReference type="EMBL" id="KI925466">
    <property type="protein sequence ID" value="ETW75382.1"/>
    <property type="molecule type" value="Genomic_DNA"/>
</dbReference>
<evidence type="ECO:0000256" key="1">
    <source>
        <dbReference type="SAM" id="MobiDB-lite"/>
    </source>
</evidence>
<dbReference type="GeneID" id="20666306"/>
<dbReference type="AlphaFoldDB" id="W4JP88"/>
<dbReference type="HOGENOM" id="CLU_1917321_0_0_1"/>
<gene>
    <name evidence="2" type="ORF">HETIRDRAFT_108047</name>
</gene>
<organism evidence="2 3">
    <name type="scientific">Heterobasidion irregulare (strain TC 32-1)</name>
    <dbReference type="NCBI Taxonomy" id="747525"/>
    <lineage>
        <taxon>Eukaryota</taxon>
        <taxon>Fungi</taxon>
        <taxon>Dikarya</taxon>
        <taxon>Basidiomycota</taxon>
        <taxon>Agaricomycotina</taxon>
        <taxon>Agaricomycetes</taxon>
        <taxon>Russulales</taxon>
        <taxon>Bondarzewiaceae</taxon>
        <taxon>Heterobasidion</taxon>
        <taxon>Heterobasidion annosum species complex</taxon>
    </lineage>
</organism>
<proteinExistence type="predicted"/>
<dbReference type="KEGG" id="hir:HETIRDRAFT_108047"/>
<protein>
    <submittedName>
        <fullName evidence="2">Uncharacterized protein</fullName>
    </submittedName>
</protein>
<name>W4JP88_HETIT</name>
<feature type="region of interest" description="Disordered" evidence="1">
    <location>
        <begin position="1"/>
        <end position="22"/>
    </location>
</feature>
<accession>W4JP88</accession>